<name>A0AAW1Q749_9CHLO</name>
<sequence>MAIAEVRKVNSGCLTDTSRAICSAQNCTVSGCAPSPALEAFKVLWITSLNKCYPDQASTTCDSVNMPTGYCGMKTECTSFFDKDSCTAAKAADGTPVCTFQTSCQKSDSFCDATTDQCCVKTTFDDCAFGTPPADPDTFCQ</sequence>
<dbReference type="EMBL" id="JALJOR010000004">
    <property type="protein sequence ID" value="KAK9817990.1"/>
    <property type="molecule type" value="Genomic_DNA"/>
</dbReference>
<accession>A0AAW1Q749</accession>
<keyword evidence="2" id="KW-1185">Reference proteome</keyword>
<reference evidence="1 2" key="1">
    <citation type="journal article" date="2024" name="Nat. Commun.">
        <title>Phylogenomics reveals the evolutionary origins of lichenization in chlorophyte algae.</title>
        <authorList>
            <person name="Puginier C."/>
            <person name="Libourel C."/>
            <person name="Otte J."/>
            <person name="Skaloud P."/>
            <person name="Haon M."/>
            <person name="Grisel S."/>
            <person name="Petersen M."/>
            <person name="Berrin J.G."/>
            <person name="Delaux P.M."/>
            <person name="Dal Grande F."/>
            <person name="Keller J."/>
        </authorList>
    </citation>
    <scope>NUCLEOTIDE SEQUENCE [LARGE SCALE GENOMIC DNA]</scope>
    <source>
        <strain evidence="1 2">SAG 2043</strain>
    </source>
</reference>
<organism evidence="1 2">
    <name type="scientific">[Myrmecia] bisecta</name>
    <dbReference type="NCBI Taxonomy" id="41462"/>
    <lineage>
        <taxon>Eukaryota</taxon>
        <taxon>Viridiplantae</taxon>
        <taxon>Chlorophyta</taxon>
        <taxon>core chlorophytes</taxon>
        <taxon>Trebouxiophyceae</taxon>
        <taxon>Trebouxiales</taxon>
        <taxon>Trebouxiaceae</taxon>
        <taxon>Myrmecia</taxon>
    </lineage>
</organism>
<comment type="caution">
    <text evidence="1">The sequence shown here is derived from an EMBL/GenBank/DDBJ whole genome shotgun (WGS) entry which is preliminary data.</text>
</comment>
<gene>
    <name evidence="1" type="ORF">WJX72_005398</name>
</gene>
<evidence type="ECO:0000313" key="1">
    <source>
        <dbReference type="EMBL" id="KAK9817990.1"/>
    </source>
</evidence>
<dbReference type="Proteomes" id="UP001489004">
    <property type="component" value="Unassembled WGS sequence"/>
</dbReference>
<protein>
    <submittedName>
        <fullName evidence="1">Uncharacterized protein</fullName>
    </submittedName>
</protein>
<dbReference type="PROSITE" id="PS51257">
    <property type="entry name" value="PROKAR_LIPOPROTEIN"/>
    <property type="match status" value="1"/>
</dbReference>
<evidence type="ECO:0000313" key="2">
    <source>
        <dbReference type="Proteomes" id="UP001489004"/>
    </source>
</evidence>
<dbReference type="AlphaFoldDB" id="A0AAW1Q749"/>
<proteinExistence type="predicted"/>